<dbReference type="EMBL" id="FUIG01000029">
    <property type="protein sequence ID" value="SJM31845.1"/>
    <property type="molecule type" value="Genomic_DNA"/>
</dbReference>
<gene>
    <name evidence="1" type="ORF">BQ8482_220016</name>
</gene>
<name>A0A2P9AL19_9HYPH</name>
<sequence>MHAAGHGVERHIASENFEVGAHHVARPLCITGFDGLDHLIVLPSSSFLALLYPRIAVVAVKDLPDPGVVDEKLLETGKEILVVRHLSDVQMKLVIEDHPVLDVTVGNRLPELLLSLLEDFEVPSVMVDGCELRRSDVDHRSDDEEIPKRLVGHEGYARSAVGLKIYVALACHLSHEFAHRRTGKAEFLTKSDFVENRPRLELHRQDTMHQCFSKNAFSVRRGGGLIHDHSGSSISEIDIL</sequence>
<dbReference type="Proteomes" id="UP000245698">
    <property type="component" value="Unassembled WGS sequence"/>
</dbReference>
<accession>A0A2P9AL19</accession>
<protein>
    <submittedName>
        <fullName evidence="1">Uncharacterized protein</fullName>
    </submittedName>
</protein>
<keyword evidence="2" id="KW-1185">Reference proteome</keyword>
<reference evidence="2" key="1">
    <citation type="submission" date="2016-12" db="EMBL/GenBank/DDBJ databases">
        <authorList>
            <person name="Brunel B."/>
        </authorList>
    </citation>
    <scope>NUCLEOTIDE SEQUENCE [LARGE SCALE GENOMIC DNA]</scope>
</reference>
<proteinExistence type="predicted"/>
<dbReference type="AlphaFoldDB" id="A0A2P9AL19"/>
<organism evidence="1 2">
    <name type="scientific">Mesorhizobium delmotii</name>
    <dbReference type="NCBI Taxonomy" id="1631247"/>
    <lineage>
        <taxon>Bacteria</taxon>
        <taxon>Pseudomonadati</taxon>
        <taxon>Pseudomonadota</taxon>
        <taxon>Alphaproteobacteria</taxon>
        <taxon>Hyphomicrobiales</taxon>
        <taxon>Phyllobacteriaceae</taxon>
        <taxon>Mesorhizobium</taxon>
    </lineage>
</organism>
<evidence type="ECO:0000313" key="2">
    <source>
        <dbReference type="Proteomes" id="UP000245698"/>
    </source>
</evidence>
<evidence type="ECO:0000313" key="1">
    <source>
        <dbReference type="EMBL" id="SJM31845.1"/>
    </source>
</evidence>